<dbReference type="Gene3D" id="3.40.50.2300">
    <property type="match status" value="1"/>
</dbReference>
<dbReference type="SUPFAM" id="SSF55073">
    <property type="entry name" value="Nucleotide cyclase"/>
    <property type="match status" value="1"/>
</dbReference>
<dbReference type="Proteomes" id="UP000718593">
    <property type="component" value="Unassembled WGS sequence"/>
</dbReference>
<feature type="modified residue" description="4-aspartylphosphate" evidence="1">
    <location>
        <position position="55"/>
    </location>
</feature>
<feature type="domain" description="PAS" evidence="3">
    <location>
        <begin position="134"/>
        <end position="206"/>
    </location>
</feature>
<feature type="domain" description="Response regulatory" evidence="2">
    <location>
        <begin position="7"/>
        <end position="122"/>
    </location>
</feature>
<dbReference type="SUPFAM" id="SSF52172">
    <property type="entry name" value="CheY-like"/>
    <property type="match status" value="1"/>
</dbReference>
<dbReference type="SMART" id="SM00267">
    <property type="entry name" value="GGDEF"/>
    <property type="match status" value="1"/>
</dbReference>
<dbReference type="EMBL" id="JABZMI010000023">
    <property type="protein sequence ID" value="MBF1163904.1"/>
    <property type="molecule type" value="Genomic_DNA"/>
</dbReference>
<dbReference type="GO" id="GO:0000160">
    <property type="term" value="P:phosphorelay signal transduction system"/>
    <property type="evidence" value="ECO:0007669"/>
    <property type="project" value="InterPro"/>
</dbReference>
<feature type="domain" description="GGDEF" evidence="5">
    <location>
        <begin position="294"/>
        <end position="432"/>
    </location>
</feature>
<dbReference type="Gene3D" id="3.30.450.20">
    <property type="entry name" value="PAS domain"/>
    <property type="match status" value="1"/>
</dbReference>
<sequence length="439" mass="48780">MQPIKPRILAIDDTPGNLFTLGTALVSEFDLEIATSGSQGLAMARKSVPDLILLDIMMPDMDGLETCRRFREDPRLAAVPVIFLTALTGVESEMAGLDLGVADYITKPFNLDIVKLRIRNTLRLVSLNREVRASEERMRFVLEATGDGIWDWQIDIDQISHNEAWCHMLGLDSSFLHHPIATYVERVHPEDLAAVEEALDDSAQGNTKFTVEYRIRHGDGHYLWVSDTGQVVDRDRDGKASRMVGCIKNIDDRRRSEADIQRLAFFDPLTELPNRRLLMDRLQQAIIRNVRNNTRGALLFLDMDHFKQLNDTHGHAMGDAMLIQVAGRLSGCVREQDTVARLGGDEFVVLLEALPADAVAATNSAKMVGEKLLGALNSPYLLGDVIHHSSPSIGLTLFGRDNENIHAILQRADQAMYAAKEGGRNTLRLLVDGERLGAA</sequence>
<gene>
    <name evidence="6" type="ORF">HXL68_02580</name>
</gene>
<dbReference type="FunFam" id="3.30.70.270:FF:000001">
    <property type="entry name" value="Diguanylate cyclase domain protein"/>
    <property type="match status" value="1"/>
</dbReference>
<dbReference type="InterPro" id="IPR000160">
    <property type="entry name" value="GGDEF_dom"/>
</dbReference>
<dbReference type="Pfam" id="PF00072">
    <property type="entry name" value="Response_reg"/>
    <property type="match status" value="1"/>
</dbReference>
<dbReference type="InterPro" id="IPR001789">
    <property type="entry name" value="Sig_transdc_resp-reg_receiver"/>
</dbReference>
<evidence type="ECO:0000256" key="1">
    <source>
        <dbReference type="PROSITE-ProRule" id="PRU00169"/>
    </source>
</evidence>
<dbReference type="CDD" id="cd00130">
    <property type="entry name" value="PAS"/>
    <property type="match status" value="1"/>
</dbReference>
<evidence type="ECO:0000259" key="5">
    <source>
        <dbReference type="PROSITE" id="PS50887"/>
    </source>
</evidence>
<evidence type="ECO:0000313" key="7">
    <source>
        <dbReference type="Proteomes" id="UP000718593"/>
    </source>
</evidence>
<dbReference type="Gene3D" id="3.30.70.270">
    <property type="match status" value="1"/>
</dbReference>
<dbReference type="PANTHER" id="PTHR46663:SF3">
    <property type="entry name" value="SLL0267 PROTEIN"/>
    <property type="match status" value="1"/>
</dbReference>
<evidence type="ECO:0000259" key="4">
    <source>
        <dbReference type="PROSITE" id="PS50113"/>
    </source>
</evidence>
<accession>A0A930FY44</accession>
<evidence type="ECO:0000259" key="3">
    <source>
        <dbReference type="PROSITE" id="PS50112"/>
    </source>
</evidence>
<organism evidence="6 7">
    <name type="scientific">Dechloromonas agitata</name>
    <dbReference type="NCBI Taxonomy" id="73030"/>
    <lineage>
        <taxon>Bacteria</taxon>
        <taxon>Pseudomonadati</taxon>
        <taxon>Pseudomonadota</taxon>
        <taxon>Betaproteobacteria</taxon>
        <taxon>Rhodocyclales</taxon>
        <taxon>Azonexaceae</taxon>
        <taxon>Dechloromonas</taxon>
    </lineage>
</organism>
<dbReference type="InterPro" id="IPR013655">
    <property type="entry name" value="PAS_fold_3"/>
</dbReference>
<dbReference type="SMART" id="SM00448">
    <property type="entry name" value="REC"/>
    <property type="match status" value="1"/>
</dbReference>
<dbReference type="InterPro" id="IPR001610">
    <property type="entry name" value="PAC"/>
</dbReference>
<dbReference type="PROSITE" id="PS50112">
    <property type="entry name" value="PAS"/>
    <property type="match status" value="1"/>
</dbReference>
<dbReference type="AlphaFoldDB" id="A0A930FY44"/>
<dbReference type="Pfam" id="PF00990">
    <property type="entry name" value="GGDEF"/>
    <property type="match status" value="1"/>
</dbReference>
<evidence type="ECO:0000259" key="2">
    <source>
        <dbReference type="PROSITE" id="PS50110"/>
    </source>
</evidence>
<dbReference type="NCBIfam" id="TIGR00254">
    <property type="entry name" value="GGDEF"/>
    <property type="match status" value="1"/>
</dbReference>
<dbReference type="SUPFAM" id="SSF55785">
    <property type="entry name" value="PYP-like sensor domain (PAS domain)"/>
    <property type="match status" value="1"/>
</dbReference>
<dbReference type="PANTHER" id="PTHR46663">
    <property type="entry name" value="DIGUANYLATE CYCLASE DGCT-RELATED"/>
    <property type="match status" value="1"/>
</dbReference>
<dbReference type="NCBIfam" id="TIGR00229">
    <property type="entry name" value="sensory_box"/>
    <property type="match status" value="1"/>
</dbReference>
<feature type="domain" description="PAC" evidence="4">
    <location>
        <begin position="209"/>
        <end position="262"/>
    </location>
</feature>
<dbReference type="InterPro" id="IPR052163">
    <property type="entry name" value="DGC-Regulatory_Protein"/>
</dbReference>
<dbReference type="PROSITE" id="PS50110">
    <property type="entry name" value="RESPONSE_REGULATORY"/>
    <property type="match status" value="1"/>
</dbReference>
<keyword evidence="1" id="KW-0597">Phosphoprotein</keyword>
<name>A0A930FY44_9RHOO</name>
<evidence type="ECO:0000313" key="6">
    <source>
        <dbReference type="EMBL" id="MBF1163904.1"/>
    </source>
</evidence>
<dbReference type="InterPro" id="IPR035965">
    <property type="entry name" value="PAS-like_dom_sf"/>
</dbReference>
<dbReference type="InterPro" id="IPR043128">
    <property type="entry name" value="Rev_trsase/Diguanyl_cyclase"/>
</dbReference>
<dbReference type="InterPro" id="IPR000014">
    <property type="entry name" value="PAS"/>
</dbReference>
<dbReference type="GO" id="GO:0003824">
    <property type="term" value="F:catalytic activity"/>
    <property type="evidence" value="ECO:0007669"/>
    <property type="project" value="UniProtKB-ARBA"/>
</dbReference>
<protein>
    <submittedName>
        <fullName evidence="6">Diguanylate cyclase</fullName>
    </submittedName>
</protein>
<dbReference type="InterPro" id="IPR029787">
    <property type="entry name" value="Nucleotide_cyclase"/>
</dbReference>
<dbReference type="InterPro" id="IPR000700">
    <property type="entry name" value="PAS-assoc_C"/>
</dbReference>
<dbReference type="PROSITE" id="PS50113">
    <property type="entry name" value="PAC"/>
    <property type="match status" value="1"/>
</dbReference>
<dbReference type="SMART" id="SM00091">
    <property type="entry name" value="PAS"/>
    <property type="match status" value="1"/>
</dbReference>
<dbReference type="InterPro" id="IPR011006">
    <property type="entry name" value="CheY-like_superfamily"/>
</dbReference>
<comment type="caution">
    <text evidence="6">The sequence shown here is derived from an EMBL/GenBank/DDBJ whole genome shotgun (WGS) entry which is preliminary data.</text>
</comment>
<reference evidence="6" key="1">
    <citation type="submission" date="2020-04" db="EMBL/GenBank/DDBJ databases">
        <title>Deep metagenomics examines the oral microbiome during advanced dental caries in children, revealing novel taxa and co-occurrences with host molecules.</title>
        <authorList>
            <person name="Baker J.L."/>
            <person name="Morton J.T."/>
            <person name="Dinis M."/>
            <person name="Alvarez R."/>
            <person name="Tran N.C."/>
            <person name="Knight R."/>
            <person name="Edlund A."/>
        </authorList>
    </citation>
    <scope>NUCLEOTIDE SEQUENCE</scope>
    <source>
        <strain evidence="6">JCVI_32_bin.24</strain>
    </source>
</reference>
<proteinExistence type="predicted"/>
<dbReference type="Pfam" id="PF08447">
    <property type="entry name" value="PAS_3"/>
    <property type="match status" value="1"/>
</dbReference>
<dbReference type="SMART" id="SM00086">
    <property type="entry name" value="PAC"/>
    <property type="match status" value="1"/>
</dbReference>
<dbReference type="PROSITE" id="PS50887">
    <property type="entry name" value="GGDEF"/>
    <property type="match status" value="1"/>
</dbReference>
<dbReference type="CDD" id="cd01949">
    <property type="entry name" value="GGDEF"/>
    <property type="match status" value="1"/>
</dbReference>